<evidence type="ECO:0000313" key="1">
    <source>
        <dbReference type="EMBL" id="MDP9894637.1"/>
    </source>
</evidence>
<proteinExistence type="predicted"/>
<dbReference type="EMBL" id="JAUSRD010000009">
    <property type="protein sequence ID" value="MDP9894637.1"/>
    <property type="molecule type" value="Genomic_DNA"/>
</dbReference>
<gene>
    <name evidence="1" type="ORF">J2W31_003761</name>
</gene>
<organism evidence="1 2">
    <name type="scientific">Variovorax boronicumulans</name>
    <dbReference type="NCBI Taxonomy" id="436515"/>
    <lineage>
        <taxon>Bacteria</taxon>
        <taxon>Pseudomonadati</taxon>
        <taxon>Pseudomonadota</taxon>
        <taxon>Betaproteobacteria</taxon>
        <taxon>Burkholderiales</taxon>
        <taxon>Comamonadaceae</taxon>
        <taxon>Variovorax</taxon>
    </lineage>
</organism>
<accession>A0AAW8CWL6</accession>
<dbReference type="AlphaFoldDB" id="A0AAW8CWL6"/>
<name>A0AAW8CWL6_9BURK</name>
<protein>
    <submittedName>
        <fullName evidence="1">Uncharacterized protein</fullName>
    </submittedName>
</protein>
<dbReference type="Proteomes" id="UP001242045">
    <property type="component" value="Unassembled WGS sequence"/>
</dbReference>
<evidence type="ECO:0000313" key="2">
    <source>
        <dbReference type="Proteomes" id="UP001242045"/>
    </source>
</evidence>
<comment type="caution">
    <text evidence="1">The sequence shown here is derived from an EMBL/GenBank/DDBJ whole genome shotgun (WGS) entry which is preliminary data.</text>
</comment>
<reference evidence="1" key="1">
    <citation type="submission" date="2023-07" db="EMBL/GenBank/DDBJ databases">
        <title>Sorghum-associated microbial communities from plants grown in Nebraska, USA.</title>
        <authorList>
            <person name="Schachtman D."/>
        </authorList>
    </citation>
    <scope>NUCLEOTIDE SEQUENCE</scope>
    <source>
        <strain evidence="1">DS3754</strain>
    </source>
</reference>
<sequence length="106" mass="11808">MSSFKVENIDTAIIYSVNAIPADIPARYTREGYEISWHPLFAFTLWADKDNNSLVDHVVLRLDGSFQTHAEAQDFVEQTLAQFLRVNGSDTTTRCGTHCSPGGRAC</sequence>